<gene>
    <name evidence="2" type="ORF">PTTG_27722</name>
</gene>
<proteinExistence type="predicted"/>
<feature type="region of interest" description="Disordered" evidence="1">
    <location>
        <begin position="1"/>
        <end position="86"/>
    </location>
</feature>
<dbReference type="STRING" id="630390.A0A180GHT4"/>
<evidence type="ECO:0000313" key="3">
    <source>
        <dbReference type="EnsemblFungi" id="PTTG_27722-t43_1-p1"/>
    </source>
</evidence>
<dbReference type="EMBL" id="ADAS02000068">
    <property type="protein sequence ID" value="OAV92134.1"/>
    <property type="molecule type" value="Genomic_DNA"/>
</dbReference>
<dbReference type="VEuPathDB" id="FungiDB:PTTG_27722"/>
<organism evidence="2">
    <name type="scientific">Puccinia triticina (isolate 1-1 / race 1 (BBBD))</name>
    <name type="common">Brown leaf rust fungus</name>
    <dbReference type="NCBI Taxonomy" id="630390"/>
    <lineage>
        <taxon>Eukaryota</taxon>
        <taxon>Fungi</taxon>
        <taxon>Dikarya</taxon>
        <taxon>Basidiomycota</taxon>
        <taxon>Pucciniomycotina</taxon>
        <taxon>Pucciniomycetes</taxon>
        <taxon>Pucciniales</taxon>
        <taxon>Pucciniaceae</taxon>
        <taxon>Puccinia</taxon>
    </lineage>
</organism>
<reference evidence="3 4" key="3">
    <citation type="journal article" date="2017" name="G3 (Bethesda)">
        <title>Comparative analysis highlights variable genome content of wheat rusts and divergence of the mating loci.</title>
        <authorList>
            <person name="Cuomo C.A."/>
            <person name="Bakkeren G."/>
            <person name="Khalil H.B."/>
            <person name="Panwar V."/>
            <person name="Joly D."/>
            <person name="Linning R."/>
            <person name="Sakthikumar S."/>
            <person name="Song X."/>
            <person name="Adiconis X."/>
            <person name="Fan L."/>
            <person name="Goldberg J.M."/>
            <person name="Levin J.Z."/>
            <person name="Young S."/>
            <person name="Zeng Q."/>
            <person name="Anikster Y."/>
            <person name="Bruce M."/>
            <person name="Wang M."/>
            <person name="Yin C."/>
            <person name="McCallum B."/>
            <person name="Szabo L.J."/>
            <person name="Hulbert S."/>
            <person name="Chen X."/>
            <person name="Fellers J.P."/>
        </authorList>
    </citation>
    <scope>NUCLEOTIDE SEQUENCE</scope>
    <source>
        <strain evidence="4">Isolate 1-1 / race 1 (BBBD)</strain>
        <strain evidence="3">isolate 1-1 / race 1 (BBBD)</strain>
    </source>
</reference>
<sequence length="105" mass="11061">MMSSSNQLKPSGRSHSNRNRVSIHLASSAKQTGTPTAAAAGSASAHRASFSSRVHPHTPHHRRNPVFAQHTPGSANLPSSTTRFGGLSTKQVGKIFSAIASVRDH</sequence>
<feature type="compositionally biased region" description="Low complexity" evidence="1">
    <location>
        <begin position="37"/>
        <end position="52"/>
    </location>
</feature>
<reference evidence="2" key="2">
    <citation type="submission" date="2016-05" db="EMBL/GenBank/DDBJ databases">
        <title>Comparative analysis highlights variable genome content of wheat rusts and divergence of the mating loci.</title>
        <authorList>
            <person name="Cuomo C.A."/>
            <person name="Bakkeren G."/>
            <person name="Szabo L."/>
            <person name="Khalil H."/>
            <person name="Joly D."/>
            <person name="Goldberg J."/>
            <person name="Young S."/>
            <person name="Zeng Q."/>
            <person name="Fellers J."/>
        </authorList>
    </citation>
    <scope>NUCLEOTIDE SEQUENCE [LARGE SCALE GENOMIC DNA]</scope>
    <source>
        <strain evidence="2">1-1 BBBD Race 1</strain>
    </source>
</reference>
<dbReference type="AlphaFoldDB" id="A0A180GHT4"/>
<reference evidence="2" key="1">
    <citation type="submission" date="2009-11" db="EMBL/GenBank/DDBJ databases">
        <authorList>
            <consortium name="The Broad Institute Genome Sequencing Platform"/>
            <person name="Ward D."/>
            <person name="Feldgarden M."/>
            <person name="Earl A."/>
            <person name="Young S.K."/>
            <person name="Zeng Q."/>
            <person name="Koehrsen M."/>
            <person name="Alvarado L."/>
            <person name="Berlin A."/>
            <person name="Bochicchio J."/>
            <person name="Borenstein D."/>
            <person name="Chapman S.B."/>
            <person name="Chen Z."/>
            <person name="Engels R."/>
            <person name="Freedman E."/>
            <person name="Gellesch M."/>
            <person name="Goldberg J."/>
            <person name="Griggs A."/>
            <person name="Gujja S."/>
            <person name="Heilman E."/>
            <person name="Heiman D."/>
            <person name="Hepburn T."/>
            <person name="Howarth C."/>
            <person name="Jen D."/>
            <person name="Larson L."/>
            <person name="Lewis B."/>
            <person name="Mehta T."/>
            <person name="Park D."/>
            <person name="Pearson M."/>
            <person name="Roberts A."/>
            <person name="Saif S."/>
            <person name="Shea T."/>
            <person name="Shenoy N."/>
            <person name="Sisk P."/>
            <person name="Stolte C."/>
            <person name="Sykes S."/>
            <person name="Thomson T."/>
            <person name="Walk T."/>
            <person name="White J."/>
            <person name="Yandava C."/>
            <person name="Izard J."/>
            <person name="Baranova O.V."/>
            <person name="Blanton J.M."/>
            <person name="Tanner A.C."/>
            <person name="Dewhirst F.E."/>
            <person name="Haas B."/>
            <person name="Nusbaum C."/>
            <person name="Birren B."/>
        </authorList>
    </citation>
    <scope>NUCLEOTIDE SEQUENCE [LARGE SCALE GENOMIC DNA]</scope>
    <source>
        <strain evidence="2">1-1 BBBD Race 1</strain>
    </source>
</reference>
<evidence type="ECO:0000313" key="4">
    <source>
        <dbReference type="Proteomes" id="UP000005240"/>
    </source>
</evidence>
<reference evidence="3" key="4">
    <citation type="submission" date="2025-05" db="UniProtKB">
        <authorList>
            <consortium name="EnsemblFungi"/>
        </authorList>
    </citation>
    <scope>IDENTIFICATION</scope>
    <source>
        <strain evidence="3">isolate 1-1 / race 1 (BBBD)</strain>
    </source>
</reference>
<dbReference type="EnsemblFungi" id="PTTG_27722-t43_1">
    <property type="protein sequence ID" value="PTTG_27722-t43_1-p1"/>
    <property type="gene ID" value="PTTG_27722"/>
</dbReference>
<name>A0A180GHT4_PUCT1</name>
<dbReference type="Proteomes" id="UP000005240">
    <property type="component" value="Unassembled WGS sequence"/>
</dbReference>
<feature type="compositionally biased region" description="Basic residues" evidence="1">
    <location>
        <begin position="54"/>
        <end position="64"/>
    </location>
</feature>
<protein>
    <submittedName>
        <fullName evidence="2 3">Uncharacterized protein</fullName>
    </submittedName>
</protein>
<accession>A0A180GHT4</accession>
<keyword evidence="4" id="KW-1185">Reference proteome</keyword>
<feature type="compositionally biased region" description="Polar residues" evidence="1">
    <location>
        <begin position="71"/>
        <end position="86"/>
    </location>
</feature>
<evidence type="ECO:0000256" key="1">
    <source>
        <dbReference type="SAM" id="MobiDB-lite"/>
    </source>
</evidence>
<evidence type="ECO:0000313" key="2">
    <source>
        <dbReference type="EMBL" id="OAV92134.1"/>
    </source>
</evidence>